<evidence type="ECO:0000256" key="5">
    <source>
        <dbReference type="SAM" id="SignalP"/>
    </source>
</evidence>
<dbReference type="PANTHER" id="PTHR42953">
    <property type="entry name" value="HIGH-AFFINITY ZINC UPTAKE SYSTEM PROTEIN ZNUA-RELATED"/>
    <property type="match status" value="1"/>
</dbReference>
<evidence type="ECO:0000256" key="3">
    <source>
        <dbReference type="RuleBase" id="RU003512"/>
    </source>
</evidence>
<dbReference type="EMBL" id="FNZF01000002">
    <property type="protein sequence ID" value="SEJ34750.1"/>
    <property type="molecule type" value="Genomic_DNA"/>
</dbReference>
<dbReference type="STRING" id="426757.SAMN04488127_1695"/>
<organism evidence="6 7">
    <name type="scientific">Bhargavaea ginsengi</name>
    <dbReference type="NCBI Taxonomy" id="426757"/>
    <lineage>
        <taxon>Bacteria</taxon>
        <taxon>Bacillati</taxon>
        <taxon>Bacillota</taxon>
        <taxon>Bacilli</taxon>
        <taxon>Bacillales</taxon>
        <taxon>Caryophanaceae</taxon>
        <taxon>Bhargavaea</taxon>
    </lineage>
</organism>
<accession>A0A1H6YC54</accession>
<dbReference type="AlphaFoldDB" id="A0A1H6YC54"/>
<dbReference type="PANTHER" id="PTHR42953:SF8">
    <property type="entry name" value="ZINT DOMAIN-CONTAINING PROTEIN"/>
    <property type="match status" value="1"/>
</dbReference>
<proteinExistence type="inferred from homology"/>
<comment type="similarity">
    <text evidence="3">Belongs to the bacterial solute-binding protein 9 family.</text>
</comment>
<keyword evidence="1 3" id="KW-0813">Transport</keyword>
<evidence type="ECO:0000256" key="1">
    <source>
        <dbReference type="ARBA" id="ARBA00022448"/>
    </source>
</evidence>
<dbReference type="Pfam" id="PF01297">
    <property type="entry name" value="ZnuA"/>
    <property type="match status" value="1"/>
</dbReference>
<dbReference type="PRINTS" id="PR00690">
    <property type="entry name" value="ADHESNFAMILY"/>
</dbReference>
<feature type="region of interest" description="Disordered" evidence="4">
    <location>
        <begin position="127"/>
        <end position="160"/>
    </location>
</feature>
<dbReference type="OrthoDB" id="9810636at2"/>
<dbReference type="InterPro" id="IPR006127">
    <property type="entry name" value="ZnuA-like"/>
</dbReference>
<keyword evidence="2 5" id="KW-0732">Signal</keyword>
<dbReference type="Proteomes" id="UP000199200">
    <property type="component" value="Unassembled WGS sequence"/>
</dbReference>
<name>A0A1H6YC54_9BACL</name>
<evidence type="ECO:0000313" key="6">
    <source>
        <dbReference type="EMBL" id="SEJ34750.1"/>
    </source>
</evidence>
<protein>
    <submittedName>
        <fullName evidence="6">Zinc transport system substrate-binding protein</fullName>
    </submittedName>
</protein>
<dbReference type="PRINTS" id="PR00691">
    <property type="entry name" value="ADHESINB"/>
</dbReference>
<reference evidence="7" key="1">
    <citation type="submission" date="2016-10" db="EMBL/GenBank/DDBJ databases">
        <authorList>
            <person name="Varghese N."/>
            <person name="Submissions S."/>
        </authorList>
    </citation>
    <scope>NUCLEOTIDE SEQUENCE [LARGE SCALE GENOMIC DNA]</scope>
    <source>
        <strain evidence="7">CGMCC 1.6763</strain>
    </source>
</reference>
<sequence>MKRLIIILSASLLFLAGCGSSNNEKKESDGSADNVITVKTTVYPLAYFTERIGGDSVSVSSIYPPGADSHTFEPTQKDMISLAESDLFIHTGLGLEGFVSKAEQTLSDQDVQIVAATAHISDDQLLHGHSHEEEKEEDEHGHEEEEAGHEGHDHSGADPHVWLSPVLADRLALAVKEALSEELPDKEAEFNERYEELSDELKLLDEEFHAMAQGAETKTFFVSHAAFGYIADEYGLEQVSIAGLNPQSEPSQKELARIVDLAREKQAKTIFFEQNITSKLTQVIVNEIGAESDTLHNLSVLSEDDIENDEDYFSLMRQNIERLGNALTH</sequence>
<dbReference type="InterPro" id="IPR006128">
    <property type="entry name" value="Lipoprotein_PsaA-like"/>
</dbReference>
<feature type="compositionally biased region" description="Basic and acidic residues" evidence="4">
    <location>
        <begin position="127"/>
        <end position="157"/>
    </location>
</feature>
<evidence type="ECO:0000256" key="2">
    <source>
        <dbReference type="ARBA" id="ARBA00022729"/>
    </source>
</evidence>
<evidence type="ECO:0000313" key="7">
    <source>
        <dbReference type="Proteomes" id="UP000199200"/>
    </source>
</evidence>
<dbReference type="GO" id="GO:0046872">
    <property type="term" value="F:metal ion binding"/>
    <property type="evidence" value="ECO:0007669"/>
    <property type="project" value="InterPro"/>
</dbReference>
<evidence type="ECO:0000256" key="4">
    <source>
        <dbReference type="SAM" id="MobiDB-lite"/>
    </source>
</evidence>
<feature type="signal peptide" evidence="5">
    <location>
        <begin position="1"/>
        <end position="23"/>
    </location>
</feature>
<dbReference type="PROSITE" id="PS51257">
    <property type="entry name" value="PROKAR_LIPOPROTEIN"/>
    <property type="match status" value="1"/>
</dbReference>
<dbReference type="RefSeq" id="WP_092052067.1">
    <property type="nucleotide sequence ID" value="NZ_FNZF01000002.1"/>
</dbReference>
<feature type="chain" id="PRO_5038554326" evidence="5">
    <location>
        <begin position="24"/>
        <end position="329"/>
    </location>
</feature>
<dbReference type="InterPro" id="IPR006129">
    <property type="entry name" value="AdhesinB"/>
</dbReference>
<dbReference type="InterPro" id="IPR050492">
    <property type="entry name" value="Bact_metal-bind_prot9"/>
</dbReference>
<dbReference type="SUPFAM" id="SSF53807">
    <property type="entry name" value="Helical backbone' metal receptor"/>
    <property type="match status" value="1"/>
</dbReference>
<gene>
    <name evidence="6" type="ORF">SAMN04488127_1695</name>
</gene>
<dbReference type="GO" id="GO:0007155">
    <property type="term" value="P:cell adhesion"/>
    <property type="evidence" value="ECO:0007669"/>
    <property type="project" value="InterPro"/>
</dbReference>
<dbReference type="Gene3D" id="3.40.50.1980">
    <property type="entry name" value="Nitrogenase molybdenum iron protein domain"/>
    <property type="match status" value="2"/>
</dbReference>
<dbReference type="GO" id="GO:0030001">
    <property type="term" value="P:metal ion transport"/>
    <property type="evidence" value="ECO:0007669"/>
    <property type="project" value="InterPro"/>
</dbReference>
<keyword evidence="7" id="KW-1185">Reference proteome</keyword>